<evidence type="ECO:0000256" key="1">
    <source>
        <dbReference type="SAM" id="SignalP"/>
    </source>
</evidence>
<gene>
    <name evidence="2" type="ORF">POM88_026679</name>
</gene>
<sequence>MPALHALLGIWQSDAVIVQVALLKLNCVSVVRPLLNFFDFEERETTVYLLFLFSQQRSQRAIELLEPFVHISEMRLLEINVLKVHTIFWRFLLSYKVHEFVKFIVLTKSHTCIS</sequence>
<dbReference type="AlphaFoldDB" id="A0AAD8MKV6"/>
<dbReference type="EMBL" id="JAUIZM010000006">
    <property type="protein sequence ID" value="KAK1379935.1"/>
    <property type="molecule type" value="Genomic_DNA"/>
</dbReference>
<protein>
    <submittedName>
        <fullName evidence="2">Uncharacterized protein</fullName>
    </submittedName>
</protein>
<feature type="signal peptide" evidence="1">
    <location>
        <begin position="1"/>
        <end position="15"/>
    </location>
</feature>
<name>A0AAD8MKV6_9APIA</name>
<evidence type="ECO:0000313" key="3">
    <source>
        <dbReference type="Proteomes" id="UP001237642"/>
    </source>
</evidence>
<reference evidence="2" key="2">
    <citation type="submission" date="2023-05" db="EMBL/GenBank/DDBJ databases">
        <authorList>
            <person name="Schelkunov M.I."/>
        </authorList>
    </citation>
    <scope>NUCLEOTIDE SEQUENCE</scope>
    <source>
        <strain evidence="2">Hsosn_3</strain>
        <tissue evidence="2">Leaf</tissue>
    </source>
</reference>
<keyword evidence="3" id="KW-1185">Reference proteome</keyword>
<evidence type="ECO:0000313" key="2">
    <source>
        <dbReference type="EMBL" id="KAK1379935.1"/>
    </source>
</evidence>
<dbReference type="Proteomes" id="UP001237642">
    <property type="component" value="Unassembled WGS sequence"/>
</dbReference>
<keyword evidence="1" id="KW-0732">Signal</keyword>
<accession>A0AAD8MKV6</accession>
<proteinExistence type="predicted"/>
<feature type="chain" id="PRO_5041897651" evidence="1">
    <location>
        <begin position="16"/>
        <end position="114"/>
    </location>
</feature>
<comment type="caution">
    <text evidence="2">The sequence shown here is derived from an EMBL/GenBank/DDBJ whole genome shotgun (WGS) entry which is preliminary data.</text>
</comment>
<organism evidence="2 3">
    <name type="scientific">Heracleum sosnowskyi</name>
    <dbReference type="NCBI Taxonomy" id="360622"/>
    <lineage>
        <taxon>Eukaryota</taxon>
        <taxon>Viridiplantae</taxon>
        <taxon>Streptophyta</taxon>
        <taxon>Embryophyta</taxon>
        <taxon>Tracheophyta</taxon>
        <taxon>Spermatophyta</taxon>
        <taxon>Magnoliopsida</taxon>
        <taxon>eudicotyledons</taxon>
        <taxon>Gunneridae</taxon>
        <taxon>Pentapetalae</taxon>
        <taxon>asterids</taxon>
        <taxon>campanulids</taxon>
        <taxon>Apiales</taxon>
        <taxon>Apiaceae</taxon>
        <taxon>Apioideae</taxon>
        <taxon>apioid superclade</taxon>
        <taxon>Tordylieae</taxon>
        <taxon>Tordyliinae</taxon>
        <taxon>Heracleum</taxon>
    </lineage>
</organism>
<reference evidence="2" key="1">
    <citation type="submission" date="2023-02" db="EMBL/GenBank/DDBJ databases">
        <title>Genome of toxic invasive species Heracleum sosnowskyi carries increased number of genes despite the absence of recent whole-genome duplications.</title>
        <authorList>
            <person name="Schelkunov M."/>
            <person name="Shtratnikova V."/>
            <person name="Makarenko M."/>
            <person name="Klepikova A."/>
            <person name="Omelchenko D."/>
            <person name="Novikova G."/>
            <person name="Obukhova E."/>
            <person name="Bogdanov V."/>
            <person name="Penin A."/>
            <person name="Logacheva M."/>
        </authorList>
    </citation>
    <scope>NUCLEOTIDE SEQUENCE</scope>
    <source>
        <strain evidence="2">Hsosn_3</strain>
        <tissue evidence="2">Leaf</tissue>
    </source>
</reference>